<evidence type="ECO:0000313" key="5">
    <source>
        <dbReference type="Proteomes" id="UP001255416"/>
    </source>
</evidence>
<dbReference type="InterPro" id="IPR029063">
    <property type="entry name" value="SAM-dependent_MTases_sf"/>
</dbReference>
<evidence type="ECO:0000313" key="4">
    <source>
        <dbReference type="EMBL" id="MDU9006908.1"/>
    </source>
</evidence>
<dbReference type="SUPFAM" id="SSF53335">
    <property type="entry name" value="S-adenosyl-L-methionine-dependent methyltransferases"/>
    <property type="match status" value="1"/>
</dbReference>
<dbReference type="PANTHER" id="PTHR43861:SF3">
    <property type="entry name" value="PUTATIVE (AFU_ORTHOLOGUE AFUA_2G14390)-RELATED"/>
    <property type="match status" value="1"/>
</dbReference>
<gene>
    <name evidence="4" type="ORF">QO231_24045</name>
</gene>
<dbReference type="Gene3D" id="3.40.50.150">
    <property type="entry name" value="Vaccinia Virus protein VP39"/>
    <property type="match status" value="1"/>
</dbReference>
<evidence type="ECO:0000256" key="2">
    <source>
        <dbReference type="SAM" id="MobiDB-lite"/>
    </source>
</evidence>
<protein>
    <submittedName>
        <fullName evidence="4">Class I SAM-dependent methyltransferase</fullName>
        <ecNumber evidence="4">2.1.-.-</ecNumber>
    </submittedName>
</protein>
<feature type="region of interest" description="Disordered" evidence="2">
    <location>
        <begin position="229"/>
        <end position="249"/>
    </location>
</feature>
<dbReference type="EC" id="2.1.-.-" evidence="4"/>
<dbReference type="InterPro" id="IPR041698">
    <property type="entry name" value="Methyltransf_25"/>
</dbReference>
<sequence length="249" mass="26887">MKIEHQETRNHDIDRLAMYREIQRAVPGLDTIYRLALSLVADQPSANPRVLIVGAGGGREIETFATEAPRATITAVDPSAENLAMARRVVGPGTSVQFVEGLVEDLLPDENFDVATSLLVMHHIADDGAKLAYLRAIRARLAAGGLLIHADICHDVPEEFERLVPIYKAHARHVGATADATQLELQAIPTLPLVTSNRIHELLEQAGFAAPTEVFRSLWYRCWVSAPASKGNPATPPATPGGGQDIANS</sequence>
<evidence type="ECO:0000259" key="3">
    <source>
        <dbReference type="Pfam" id="PF13649"/>
    </source>
</evidence>
<evidence type="ECO:0000256" key="1">
    <source>
        <dbReference type="ARBA" id="ARBA00022679"/>
    </source>
</evidence>
<dbReference type="PANTHER" id="PTHR43861">
    <property type="entry name" value="TRANS-ACONITATE 2-METHYLTRANSFERASE-RELATED"/>
    <property type="match status" value="1"/>
</dbReference>
<dbReference type="RefSeq" id="WP_316782327.1">
    <property type="nucleotide sequence ID" value="NZ_JASMWN010000035.1"/>
</dbReference>
<dbReference type="CDD" id="cd02440">
    <property type="entry name" value="AdoMet_MTases"/>
    <property type="match status" value="1"/>
</dbReference>
<keyword evidence="4" id="KW-0489">Methyltransferase</keyword>
<feature type="domain" description="Methyltransferase" evidence="3">
    <location>
        <begin position="50"/>
        <end position="145"/>
    </location>
</feature>
<dbReference type="GO" id="GO:0032259">
    <property type="term" value="P:methylation"/>
    <property type="evidence" value="ECO:0007669"/>
    <property type="project" value="UniProtKB-KW"/>
</dbReference>
<feature type="compositionally biased region" description="Gly residues" evidence="2">
    <location>
        <begin position="240"/>
        <end position="249"/>
    </location>
</feature>
<keyword evidence="5" id="KW-1185">Reference proteome</keyword>
<accession>A0ABU3VL46</accession>
<keyword evidence="1 4" id="KW-0808">Transferase</keyword>
<dbReference type="Pfam" id="PF13649">
    <property type="entry name" value="Methyltransf_25"/>
    <property type="match status" value="1"/>
</dbReference>
<name>A0ABU3VL46_9RHOB</name>
<dbReference type="GO" id="GO:0008168">
    <property type="term" value="F:methyltransferase activity"/>
    <property type="evidence" value="ECO:0007669"/>
    <property type="project" value="UniProtKB-KW"/>
</dbReference>
<reference evidence="5" key="1">
    <citation type="submission" date="2023-05" db="EMBL/GenBank/DDBJ databases">
        <title>Sedimentitalea sp. nov. JM2-8.</title>
        <authorList>
            <person name="Huang J."/>
        </authorList>
    </citation>
    <scope>NUCLEOTIDE SEQUENCE [LARGE SCALE GENOMIC DNA]</scope>
    <source>
        <strain evidence="5">KHS03</strain>
    </source>
</reference>
<proteinExistence type="predicted"/>
<dbReference type="EMBL" id="JASMWN010000035">
    <property type="protein sequence ID" value="MDU9006908.1"/>
    <property type="molecule type" value="Genomic_DNA"/>
</dbReference>
<comment type="caution">
    <text evidence="4">The sequence shown here is derived from an EMBL/GenBank/DDBJ whole genome shotgun (WGS) entry which is preliminary data.</text>
</comment>
<dbReference type="Proteomes" id="UP001255416">
    <property type="component" value="Unassembled WGS sequence"/>
</dbReference>
<organism evidence="4 5">
    <name type="scientific">Sedimentitalea todarodis</name>
    <dbReference type="NCBI Taxonomy" id="1631240"/>
    <lineage>
        <taxon>Bacteria</taxon>
        <taxon>Pseudomonadati</taxon>
        <taxon>Pseudomonadota</taxon>
        <taxon>Alphaproteobacteria</taxon>
        <taxon>Rhodobacterales</taxon>
        <taxon>Paracoccaceae</taxon>
        <taxon>Sedimentitalea</taxon>
    </lineage>
</organism>